<dbReference type="Proteomes" id="UP000681967">
    <property type="component" value="Unassembled WGS sequence"/>
</dbReference>
<gene>
    <name evidence="4" type="ORF">BYL167_LOCUS29750</name>
    <name evidence="2" type="ORF">CJN711_LOCUS13877</name>
    <name evidence="5" type="ORF">GIL414_LOCUS33878</name>
    <name evidence="3" type="ORF">KQP761_LOCUS7116</name>
</gene>
<proteinExistence type="predicted"/>
<dbReference type="Proteomes" id="UP000681720">
    <property type="component" value="Unassembled WGS sequence"/>
</dbReference>
<sequence length="70" mass="7584">KRERESKDVESMFKLGAAQAEAATATTATAAAAATTVASNAKTKKNEPETALHKNNPQQMYFNEHTKTFV</sequence>
<dbReference type="EMBL" id="CAJNOW010002355">
    <property type="protein sequence ID" value="CAF1348645.1"/>
    <property type="molecule type" value="Genomic_DNA"/>
</dbReference>
<feature type="region of interest" description="Disordered" evidence="1">
    <location>
        <begin position="37"/>
        <end position="57"/>
    </location>
</feature>
<dbReference type="Proteomes" id="UP000663855">
    <property type="component" value="Unassembled WGS sequence"/>
</dbReference>
<protein>
    <submittedName>
        <fullName evidence="2">Uncharacterized protein</fullName>
    </submittedName>
</protein>
<comment type="caution">
    <text evidence="2">The sequence shown here is derived from an EMBL/GenBank/DDBJ whole genome shotgun (WGS) entry which is preliminary data.</text>
</comment>
<evidence type="ECO:0000313" key="2">
    <source>
        <dbReference type="EMBL" id="CAF1238634.1"/>
    </source>
</evidence>
<dbReference type="EMBL" id="CAJOBJ010076630">
    <property type="protein sequence ID" value="CAF4482716.1"/>
    <property type="molecule type" value="Genomic_DNA"/>
</dbReference>
<organism evidence="2 6">
    <name type="scientific">Rotaria magnacalcarata</name>
    <dbReference type="NCBI Taxonomy" id="392030"/>
    <lineage>
        <taxon>Eukaryota</taxon>
        <taxon>Metazoa</taxon>
        <taxon>Spiralia</taxon>
        <taxon>Gnathifera</taxon>
        <taxon>Rotifera</taxon>
        <taxon>Eurotatoria</taxon>
        <taxon>Bdelloidea</taxon>
        <taxon>Philodinida</taxon>
        <taxon>Philodinidae</taxon>
        <taxon>Rotaria</taxon>
    </lineage>
</organism>
<evidence type="ECO:0000256" key="1">
    <source>
        <dbReference type="SAM" id="MobiDB-lite"/>
    </source>
</evidence>
<dbReference type="EMBL" id="CAJOBH010046544">
    <property type="protein sequence ID" value="CAF4357496.1"/>
    <property type="molecule type" value="Genomic_DNA"/>
</dbReference>
<feature type="non-terminal residue" evidence="2">
    <location>
        <position position="1"/>
    </location>
</feature>
<accession>A0A814Z6F1</accession>
<evidence type="ECO:0000313" key="5">
    <source>
        <dbReference type="EMBL" id="CAF4482716.1"/>
    </source>
</evidence>
<name>A0A814Z6F1_9BILA</name>
<dbReference type="Proteomes" id="UP000663834">
    <property type="component" value="Unassembled WGS sequence"/>
</dbReference>
<dbReference type="AlphaFoldDB" id="A0A814Z6F1"/>
<evidence type="ECO:0000313" key="3">
    <source>
        <dbReference type="EMBL" id="CAF1348645.1"/>
    </source>
</evidence>
<dbReference type="EMBL" id="CAJNOV010006192">
    <property type="protein sequence ID" value="CAF1238634.1"/>
    <property type="molecule type" value="Genomic_DNA"/>
</dbReference>
<reference evidence="2" key="1">
    <citation type="submission" date="2021-02" db="EMBL/GenBank/DDBJ databases">
        <authorList>
            <person name="Nowell W R."/>
        </authorList>
    </citation>
    <scope>NUCLEOTIDE SEQUENCE</scope>
</reference>
<evidence type="ECO:0000313" key="4">
    <source>
        <dbReference type="EMBL" id="CAF4357496.1"/>
    </source>
</evidence>
<evidence type="ECO:0000313" key="6">
    <source>
        <dbReference type="Proteomes" id="UP000663855"/>
    </source>
</evidence>